<feature type="non-terminal residue" evidence="1">
    <location>
        <position position="1"/>
    </location>
</feature>
<proteinExistence type="predicted"/>
<protein>
    <submittedName>
        <fullName evidence="1">Uncharacterized protein</fullName>
    </submittedName>
</protein>
<dbReference type="EMBL" id="LSRL02000179">
    <property type="protein sequence ID" value="TDG43073.1"/>
    <property type="molecule type" value="Genomic_DNA"/>
</dbReference>
<dbReference type="AlphaFoldDB" id="A0A484B2T8"/>
<dbReference type="Proteomes" id="UP000295192">
    <property type="component" value="Unassembled WGS sequence"/>
</dbReference>
<sequence length="50" mass="6094">VFFDYGRVFSSQLDSISHHAMIIRRVRLIIPEQLTLMQKQRLANWPRLRR</sequence>
<reference evidence="1 2" key="1">
    <citation type="journal article" date="2019" name="J. Hered.">
        <title>An Improved Genome Assembly for Drosophila navojoa, the Basal Species in the mojavensis Cluster.</title>
        <authorList>
            <person name="Vanderlinde T."/>
            <person name="Dupim E.G."/>
            <person name="Nazario-Yepiz N.O."/>
            <person name="Carvalho A.B."/>
        </authorList>
    </citation>
    <scope>NUCLEOTIDE SEQUENCE [LARGE SCALE GENOMIC DNA]</scope>
    <source>
        <strain evidence="1">Navoj_Jal97</strain>
        <tissue evidence="1">Whole organism</tissue>
    </source>
</reference>
<organism evidence="1 2">
    <name type="scientific">Drosophila navojoa</name>
    <name type="common">Fruit fly</name>
    <dbReference type="NCBI Taxonomy" id="7232"/>
    <lineage>
        <taxon>Eukaryota</taxon>
        <taxon>Metazoa</taxon>
        <taxon>Ecdysozoa</taxon>
        <taxon>Arthropoda</taxon>
        <taxon>Hexapoda</taxon>
        <taxon>Insecta</taxon>
        <taxon>Pterygota</taxon>
        <taxon>Neoptera</taxon>
        <taxon>Endopterygota</taxon>
        <taxon>Diptera</taxon>
        <taxon>Brachycera</taxon>
        <taxon>Muscomorpha</taxon>
        <taxon>Ephydroidea</taxon>
        <taxon>Drosophilidae</taxon>
        <taxon>Drosophila</taxon>
    </lineage>
</organism>
<gene>
    <name evidence="1" type="ORF">AWZ03_010489</name>
</gene>
<name>A0A484B2T8_DRONA</name>
<evidence type="ECO:0000313" key="1">
    <source>
        <dbReference type="EMBL" id="TDG43073.1"/>
    </source>
</evidence>
<accession>A0A484B2T8</accession>
<keyword evidence="2" id="KW-1185">Reference proteome</keyword>
<comment type="caution">
    <text evidence="1">The sequence shown here is derived from an EMBL/GenBank/DDBJ whole genome shotgun (WGS) entry which is preliminary data.</text>
</comment>
<evidence type="ECO:0000313" key="2">
    <source>
        <dbReference type="Proteomes" id="UP000295192"/>
    </source>
</evidence>